<evidence type="ECO:0000259" key="6">
    <source>
        <dbReference type="Pfam" id="PF13519"/>
    </source>
</evidence>
<gene>
    <name evidence="9" type="ORF">C0Q70_20303</name>
</gene>
<dbReference type="PANTHER" id="PTHR13532">
    <property type="match status" value="1"/>
</dbReference>
<dbReference type="AlphaFoldDB" id="A0A2T7NFA9"/>
<evidence type="ECO:0000256" key="1">
    <source>
        <dbReference type="ARBA" id="ARBA00004123"/>
    </source>
</evidence>
<dbReference type="Gene3D" id="3.40.50.410">
    <property type="entry name" value="von Willebrand factor, type A domain"/>
    <property type="match status" value="1"/>
</dbReference>
<dbReference type="InterPro" id="IPR036465">
    <property type="entry name" value="vWFA_dom_sf"/>
</dbReference>
<evidence type="ECO:0000256" key="2">
    <source>
        <dbReference type="ARBA" id="ARBA00016816"/>
    </source>
</evidence>
<evidence type="ECO:0000259" key="7">
    <source>
        <dbReference type="Pfam" id="PF19435"/>
    </source>
</evidence>
<comment type="similarity">
    <text evidence="4">Belongs to the Integrator subunit 14 family.</text>
</comment>
<sequence>MPTVIALDVSLSMSRPVPMPDTNEEYQRRHLAVQGINTLLDFISVNAVWNSQAWYERNIILIVSFSYLWERTVPFTRDHDSIKAALNKVELYNKTCLETALVGISTTVQEEWNNGVQCQVILVTDGSVGVGPGSLKHSLQTCSARESTESKFPLPFTFPCKLHVLCVANPNDPDLKTALPLYQQLINLNSQGGEVLVPEGPLSFRSVQDMFQKFAEKIYTPFHAQLQCGNFKCPVQLHPRPEPYSRDLEFESIQMKEIWNKLEIVGFLEIAEVASPPTVSRHLVLPTPTRDRSSKTENSDKEKKTEGGKTFTKGDEEEDGTEDGKVPSFAVLLHGSLKVESMVALARIGEDWFGMLYSWADSKKKSNLMLSIFEPGLCLENIPWLGNLENLCPVSAFETPPHLVEGGQPPFPVRPSEKRSYAQSCVVWIKAAGLQSDMQKVLRHARKLPDKQQQFYKEMNRIRRAALSFGFHELLEAMAAMLERECTQLPGTAHPSAALQLTHAANALRLPSALEIVHTIMPLQTNFTPGDR</sequence>
<feature type="region of interest" description="Disordered" evidence="5">
    <location>
        <begin position="281"/>
        <end position="324"/>
    </location>
</feature>
<feature type="domain" description="Integrator complex subunit 14 C-terminal" evidence="8">
    <location>
        <begin position="426"/>
        <end position="528"/>
    </location>
</feature>
<evidence type="ECO:0000313" key="9">
    <source>
        <dbReference type="EMBL" id="PVD19812.1"/>
    </source>
</evidence>
<dbReference type="InterPro" id="IPR039841">
    <property type="entry name" value="INTS14"/>
</dbReference>
<keyword evidence="10" id="KW-1185">Reference proteome</keyword>
<feature type="domain" description="Integrator complex subunit 14 beta-barrel" evidence="7">
    <location>
        <begin position="219"/>
        <end position="376"/>
    </location>
</feature>
<dbReference type="InterPro" id="IPR046471">
    <property type="entry name" value="IntS14_C"/>
</dbReference>
<dbReference type="InterPro" id="IPR045814">
    <property type="entry name" value="IntS14_b-barrel"/>
</dbReference>
<accession>A0A2T7NFA9</accession>
<evidence type="ECO:0000313" key="10">
    <source>
        <dbReference type="Proteomes" id="UP000245119"/>
    </source>
</evidence>
<dbReference type="GO" id="GO:0032039">
    <property type="term" value="C:integrator complex"/>
    <property type="evidence" value="ECO:0007669"/>
    <property type="project" value="InterPro"/>
</dbReference>
<protein>
    <recommendedName>
        <fullName evidence="2">Integrator complex subunit 14</fullName>
    </recommendedName>
</protein>
<dbReference type="SUPFAM" id="SSF53300">
    <property type="entry name" value="vWA-like"/>
    <property type="match status" value="1"/>
</dbReference>
<organism evidence="9 10">
    <name type="scientific">Pomacea canaliculata</name>
    <name type="common">Golden apple snail</name>
    <dbReference type="NCBI Taxonomy" id="400727"/>
    <lineage>
        <taxon>Eukaryota</taxon>
        <taxon>Metazoa</taxon>
        <taxon>Spiralia</taxon>
        <taxon>Lophotrochozoa</taxon>
        <taxon>Mollusca</taxon>
        <taxon>Gastropoda</taxon>
        <taxon>Caenogastropoda</taxon>
        <taxon>Architaenioglossa</taxon>
        <taxon>Ampullarioidea</taxon>
        <taxon>Ampullariidae</taxon>
        <taxon>Pomacea</taxon>
    </lineage>
</organism>
<dbReference type="Pfam" id="PF20504">
    <property type="entry name" value="IntS14_C"/>
    <property type="match status" value="1"/>
</dbReference>
<keyword evidence="3" id="KW-0539">Nucleus</keyword>
<dbReference type="Proteomes" id="UP000245119">
    <property type="component" value="Linkage Group LG13"/>
</dbReference>
<reference evidence="9 10" key="1">
    <citation type="submission" date="2018-04" db="EMBL/GenBank/DDBJ databases">
        <title>The genome of golden apple snail Pomacea canaliculata provides insight into stress tolerance and invasive adaptation.</title>
        <authorList>
            <person name="Liu C."/>
            <person name="Liu B."/>
            <person name="Ren Y."/>
            <person name="Zhang Y."/>
            <person name="Wang H."/>
            <person name="Li S."/>
            <person name="Jiang F."/>
            <person name="Yin L."/>
            <person name="Zhang G."/>
            <person name="Qian W."/>
            <person name="Fan W."/>
        </authorList>
    </citation>
    <scope>NUCLEOTIDE SEQUENCE [LARGE SCALE GENOMIC DNA]</scope>
    <source>
        <strain evidence="9">SZHN2017</strain>
        <tissue evidence="9">Muscle</tissue>
    </source>
</reference>
<comment type="subcellular location">
    <subcellularLocation>
        <location evidence="1">Nucleus</location>
    </subcellularLocation>
</comment>
<evidence type="ECO:0000259" key="8">
    <source>
        <dbReference type="Pfam" id="PF20504"/>
    </source>
</evidence>
<evidence type="ECO:0000256" key="3">
    <source>
        <dbReference type="ARBA" id="ARBA00023242"/>
    </source>
</evidence>
<proteinExistence type="inferred from homology"/>
<dbReference type="GO" id="GO:0034472">
    <property type="term" value="P:snRNA 3'-end processing"/>
    <property type="evidence" value="ECO:0007669"/>
    <property type="project" value="TreeGrafter"/>
</dbReference>
<dbReference type="STRING" id="400727.A0A2T7NFA9"/>
<dbReference type="EMBL" id="PZQS01000013">
    <property type="protein sequence ID" value="PVD19812.1"/>
    <property type="molecule type" value="Genomic_DNA"/>
</dbReference>
<evidence type="ECO:0000256" key="4">
    <source>
        <dbReference type="ARBA" id="ARBA00061449"/>
    </source>
</evidence>
<evidence type="ECO:0000256" key="5">
    <source>
        <dbReference type="SAM" id="MobiDB-lite"/>
    </source>
</evidence>
<dbReference type="CDD" id="cd00198">
    <property type="entry name" value="vWFA"/>
    <property type="match status" value="1"/>
</dbReference>
<feature type="compositionally biased region" description="Basic and acidic residues" evidence="5">
    <location>
        <begin position="289"/>
        <end position="307"/>
    </location>
</feature>
<feature type="domain" description="VWFA" evidence="6">
    <location>
        <begin position="3"/>
        <end position="126"/>
    </location>
</feature>
<dbReference type="Pfam" id="PF13519">
    <property type="entry name" value="VWA_2"/>
    <property type="match status" value="1"/>
</dbReference>
<dbReference type="InterPro" id="IPR002035">
    <property type="entry name" value="VWF_A"/>
</dbReference>
<dbReference type="PANTHER" id="PTHR13532:SF3">
    <property type="entry name" value="INTEGRATOR COMPLEX SUBUNIT 14"/>
    <property type="match status" value="1"/>
</dbReference>
<comment type="caution">
    <text evidence="9">The sequence shown here is derived from an EMBL/GenBank/DDBJ whole genome shotgun (WGS) entry which is preliminary data.</text>
</comment>
<dbReference type="Pfam" id="PF19435">
    <property type="entry name" value="IntS14_b-barrel"/>
    <property type="match status" value="1"/>
</dbReference>
<name>A0A2T7NFA9_POMCA</name>
<dbReference type="OrthoDB" id="2374335at2759"/>